<comment type="caution">
    <text evidence="1">The sequence shown here is derived from an EMBL/GenBank/DDBJ whole genome shotgun (WGS) entry which is preliminary data.</text>
</comment>
<name>A0A0F8ZDV4_9ZZZZ</name>
<dbReference type="AlphaFoldDB" id="A0A0F8ZDV4"/>
<dbReference type="EMBL" id="LAZR01048446">
    <property type="protein sequence ID" value="KKK91913.1"/>
    <property type="molecule type" value="Genomic_DNA"/>
</dbReference>
<reference evidence="1" key="1">
    <citation type="journal article" date="2015" name="Nature">
        <title>Complex archaea that bridge the gap between prokaryotes and eukaryotes.</title>
        <authorList>
            <person name="Spang A."/>
            <person name="Saw J.H."/>
            <person name="Jorgensen S.L."/>
            <person name="Zaremba-Niedzwiedzka K."/>
            <person name="Martijn J."/>
            <person name="Lind A.E."/>
            <person name="van Eijk R."/>
            <person name="Schleper C."/>
            <person name="Guy L."/>
            <person name="Ettema T.J."/>
        </authorList>
    </citation>
    <scope>NUCLEOTIDE SEQUENCE</scope>
</reference>
<accession>A0A0F8ZDV4</accession>
<protein>
    <submittedName>
        <fullName evidence="1">Uncharacterized protein</fullName>
    </submittedName>
</protein>
<sequence length="32" mass="3805">MIRKHKIGKTVGFRLADKLVNGKWQRTKCDYL</sequence>
<proteinExistence type="predicted"/>
<evidence type="ECO:0000313" key="1">
    <source>
        <dbReference type="EMBL" id="KKK91913.1"/>
    </source>
</evidence>
<gene>
    <name evidence="1" type="ORF">LCGC14_2708200</name>
</gene>
<organism evidence="1">
    <name type="scientific">marine sediment metagenome</name>
    <dbReference type="NCBI Taxonomy" id="412755"/>
    <lineage>
        <taxon>unclassified sequences</taxon>
        <taxon>metagenomes</taxon>
        <taxon>ecological metagenomes</taxon>
    </lineage>
</organism>
<feature type="non-terminal residue" evidence="1">
    <location>
        <position position="32"/>
    </location>
</feature>